<feature type="domain" description="HNH nuclease" evidence="1">
    <location>
        <begin position="394"/>
        <end position="447"/>
    </location>
</feature>
<organism evidence="2 3">
    <name type="scientific">Antiquaquibacter oligotrophicus</name>
    <dbReference type="NCBI Taxonomy" id="2880260"/>
    <lineage>
        <taxon>Bacteria</taxon>
        <taxon>Bacillati</taxon>
        <taxon>Actinomycetota</taxon>
        <taxon>Actinomycetes</taxon>
        <taxon>Micrococcales</taxon>
        <taxon>Microbacteriaceae</taxon>
        <taxon>Antiquaquibacter</taxon>
    </lineage>
</organism>
<dbReference type="Proteomes" id="UP001160142">
    <property type="component" value="Unassembled WGS sequence"/>
</dbReference>
<dbReference type="CDD" id="cd00085">
    <property type="entry name" value="HNHc"/>
    <property type="match status" value="1"/>
</dbReference>
<evidence type="ECO:0000313" key="2">
    <source>
        <dbReference type="EMBL" id="MDH6181858.1"/>
    </source>
</evidence>
<dbReference type="InterPro" id="IPR003615">
    <property type="entry name" value="HNH_nuc"/>
</dbReference>
<dbReference type="EMBL" id="JARXVQ010000001">
    <property type="protein sequence ID" value="MDH6181858.1"/>
    <property type="molecule type" value="Genomic_DNA"/>
</dbReference>
<comment type="caution">
    <text evidence="2">The sequence shown here is derived from an EMBL/GenBank/DDBJ whole genome shotgun (WGS) entry which is preliminary data.</text>
</comment>
<reference evidence="2 3" key="1">
    <citation type="submission" date="2023-04" db="EMBL/GenBank/DDBJ databases">
        <title>Genome Encyclopedia of Bacteria and Archaea VI: Functional Genomics of Type Strains.</title>
        <authorList>
            <person name="Whitman W."/>
        </authorList>
    </citation>
    <scope>NUCLEOTIDE SEQUENCE [LARGE SCALE GENOMIC DNA]</scope>
    <source>
        <strain evidence="2 3">SG_E_30_P1</strain>
    </source>
</reference>
<dbReference type="InterPro" id="IPR003870">
    <property type="entry name" value="DUF222"/>
</dbReference>
<evidence type="ECO:0000313" key="3">
    <source>
        <dbReference type="Proteomes" id="UP001160142"/>
    </source>
</evidence>
<accession>A0ABT6KPD7</accession>
<dbReference type="Gene3D" id="1.10.30.50">
    <property type="match status" value="1"/>
</dbReference>
<gene>
    <name evidence="2" type="ORF">M2152_002040</name>
</gene>
<protein>
    <recommendedName>
        <fullName evidence="1">HNH nuclease domain-containing protein</fullName>
    </recommendedName>
</protein>
<dbReference type="RefSeq" id="WP_322134158.1">
    <property type="nucleotide sequence ID" value="NZ_CP085036.1"/>
</dbReference>
<evidence type="ECO:0000259" key="1">
    <source>
        <dbReference type="SMART" id="SM00507"/>
    </source>
</evidence>
<proteinExistence type="predicted"/>
<keyword evidence="3" id="KW-1185">Reference proteome</keyword>
<sequence>MSFTLPERLTEAAERASTALGELLDLVHQSNPADVAATLAAVEKVGRLADAARVRAAVPLMETPELAQQLGFTSERDAVASLAQISLRSAGTRIRLADAIHTTCSITGQPLAPERPAVAAALDAGELGLETADLIVRELAATNRRAEKFTQDAAEQLMVTIGSGLDPVTGAIVPPVSADYIAAELRQIALVIDPDGARPREERALRNRGIRFGKPTDDGRVPLNGSLLSDVAELFTGLLEAHRRSPRFVDESALDDEALSADNATDSSPGDLAPDVLFGAASADNRTPDQRRHDAFADLLATLVGLDSTPKLNGSPVTVVVTVNADDLELDADADDADSAARDGDPIGTMAGSDVPVSRAEVLRFIDAAGYRVVTLKNGRIVDISSQQRCFTHSQRLAIAARDGYRCFAPGCTASPHALQAHHVLAFRDGGPTHTDDGILLCYWHHRIVDTGPWQYRMVDGVPEVRGPGIPQWTRRTPLRPHPVAA</sequence>
<name>A0ABT6KPD7_9MICO</name>
<dbReference type="Pfam" id="PF02720">
    <property type="entry name" value="DUF222"/>
    <property type="match status" value="1"/>
</dbReference>
<dbReference type="SMART" id="SM00507">
    <property type="entry name" value="HNHc"/>
    <property type="match status" value="1"/>
</dbReference>